<keyword evidence="5 10" id="KW-0418">Kinase</keyword>
<dbReference type="InterPro" id="IPR003661">
    <property type="entry name" value="HisK_dim/P_dom"/>
</dbReference>
<dbReference type="EC" id="2.7.13.3" evidence="2"/>
<evidence type="ECO:0000256" key="2">
    <source>
        <dbReference type="ARBA" id="ARBA00012438"/>
    </source>
</evidence>
<gene>
    <name evidence="10" type="ORF">Mucpa_1721</name>
</gene>
<proteinExistence type="predicted"/>
<dbReference type="InterPro" id="IPR000014">
    <property type="entry name" value="PAS"/>
</dbReference>
<dbReference type="PANTHER" id="PTHR43304">
    <property type="entry name" value="PHYTOCHROME-LIKE PROTEIN CPH1"/>
    <property type="match status" value="1"/>
</dbReference>
<dbReference type="Gene3D" id="3.30.565.10">
    <property type="entry name" value="Histidine kinase-like ATPase, C-terminal domain"/>
    <property type="match status" value="1"/>
</dbReference>
<dbReference type="SUPFAM" id="SSF55874">
    <property type="entry name" value="ATPase domain of HSP90 chaperone/DNA topoisomerase II/histidine kinase"/>
    <property type="match status" value="1"/>
</dbReference>
<feature type="domain" description="PAS" evidence="8">
    <location>
        <begin position="149"/>
        <end position="203"/>
    </location>
</feature>
<dbReference type="InterPro" id="IPR013656">
    <property type="entry name" value="PAS_4"/>
</dbReference>
<dbReference type="Proteomes" id="UP000002774">
    <property type="component" value="Chromosome"/>
</dbReference>
<organism evidence="10 11">
    <name type="scientific">Mucilaginibacter paludis DSM 18603</name>
    <dbReference type="NCBI Taxonomy" id="714943"/>
    <lineage>
        <taxon>Bacteria</taxon>
        <taxon>Pseudomonadati</taxon>
        <taxon>Bacteroidota</taxon>
        <taxon>Sphingobacteriia</taxon>
        <taxon>Sphingobacteriales</taxon>
        <taxon>Sphingobacteriaceae</taxon>
        <taxon>Mucilaginibacter</taxon>
    </lineage>
</organism>
<dbReference type="PROSITE" id="PS50112">
    <property type="entry name" value="PAS"/>
    <property type="match status" value="2"/>
</dbReference>
<dbReference type="EMBL" id="CM001403">
    <property type="protein sequence ID" value="EHQ25876.1"/>
    <property type="molecule type" value="Genomic_DNA"/>
</dbReference>
<dbReference type="Pfam" id="PF08447">
    <property type="entry name" value="PAS_3"/>
    <property type="match status" value="2"/>
</dbReference>
<dbReference type="InterPro" id="IPR000700">
    <property type="entry name" value="PAS-assoc_C"/>
</dbReference>
<evidence type="ECO:0000256" key="5">
    <source>
        <dbReference type="ARBA" id="ARBA00022777"/>
    </source>
</evidence>
<comment type="catalytic activity">
    <reaction evidence="1">
        <text>ATP + protein L-histidine = ADP + protein N-phospho-L-histidine.</text>
        <dbReference type="EC" id="2.7.13.3"/>
    </reaction>
</comment>
<keyword evidence="6" id="KW-0175">Coiled coil</keyword>
<dbReference type="Gene3D" id="3.30.450.20">
    <property type="entry name" value="PAS domain"/>
    <property type="match status" value="3"/>
</dbReference>
<dbReference type="NCBIfam" id="TIGR00229">
    <property type="entry name" value="sensory_box"/>
    <property type="match status" value="3"/>
</dbReference>
<dbReference type="InterPro" id="IPR036890">
    <property type="entry name" value="HATPase_C_sf"/>
</dbReference>
<feature type="domain" description="Histidine kinase" evidence="7">
    <location>
        <begin position="405"/>
        <end position="621"/>
    </location>
</feature>
<dbReference type="InterPro" id="IPR003594">
    <property type="entry name" value="HATPase_dom"/>
</dbReference>
<feature type="domain" description="PAC" evidence="9">
    <location>
        <begin position="349"/>
        <end position="401"/>
    </location>
</feature>
<keyword evidence="4" id="KW-0808">Transferase</keyword>
<evidence type="ECO:0000256" key="6">
    <source>
        <dbReference type="SAM" id="Coils"/>
    </source>
</evidence>
<dbReference type="PANTHER" id="PTHR43304:SF1">
    <property type="entry name" value="PAC DOMAIN-CONTAINING PROTEIN"/>
    <property type="match status" value="1"/>
</dbReference>
<dbReference type="AlphaFoldDB" id="H1Y8F8"/>
<dbReference type="OrthoDB" id="9813151at2"/>
<dbReference type="InterPro" id="IPR001610">
    <property type="entry name" value="PAC"/>
</dbReference>
<dbReference type="Pfam" id="PF00512">
    <property type="entry name" value="HisKA"/>
    <property type="match status" value="1"/>
</dbReference>
<evidence type="ECO:0000256" key="1">
    <source>
        <dbReference type="ARBA" id="ARBA00000085"/>
    </source>
</evidence>
<dbReference type="InterPro" id="IPR005467">
    <property type="entry name" value="His_kinase_dom"/>
</dbReference>
<dbReference type="RefSeq" id="WP_008505760.1">
    <property type="nucleotide sequence ID" value="NZ_CM001403.1"/>
</dbReference>
<dbReference type="CDD" id="cd00130">
    <property type="entry name" value="PAS"/>
    <property type="match status" value="3"/>
</dbReference>
<dbReference type="PROSITE" id="PS50109">
    <property type="entry name" value="HIS_KIN"/>
    <property type="match status" value="1"/>
</dbReference>
<dbReference type="SUPFAM" id="SSF55785">
    <property type="entry name" value="PYP-like sensor domain (PAS domain)"/>
    <property type="match status" value="3"/>
</dbReference>
<evidence type="ECO:0000259" key="8">
    <source>
        <dbReference type="PROSITE" id="PS50112"/>
    </source>
</evidence>
<dbReference type="SMART" id="SM00086">
    <property type="entry name" value="PAC"/>
    <property type="match status" value="3"/>
</dbReference>
<reference evidence="10" key="1">
    <citation type="submission" date="2011-09" db="EMBL/GenBank/DDBJ databases">
        <title>The permanent draft genome of Mucilaginibacter paludis DSM 18603.</title>
        <authorList>
            <consortium name="US DOE Joint Genome Institute (JGI-PGF)"/>
            <person name="Lucas S."/>
            <person name="Han J."/>
            <person name="Lapidus A."/>
            <person name="Bruce D."/>
            <person name="Goodwin L."/>
            <person name="Pitluck S."/>
            <person name="Peters L."/>
            <person name="Kyrpides N."/>
            <person name="Mavromatis K."/>
            <person name="Ivanova N."/>
            <person name="Mikhailova N."/>
            <person name="Held B."/>
            <person name="Detter J.C."/>
            <person name="Tapia R."/>
            <person name="Han C."/>
            <person name="Land M."/>
            <person name="Hauser L."/>
            <person name="Markowitz V."/>
            <person name="Cheng J.-F."/>
            <person name="Hugenholtz P."/>
            <person name="Woyke T."/>
            <person name="Wu D."/>
            <person name="Tindall B."/>
            <person name="Brambilla E."/>
            <person name="Klenk H.-P."/>
            <person name="Eisen J.A."/>
        </authorList>
    </citation>
    <scope>NUCLEOTIDE SEQUENCE [LARGE SCALE GENOMIC DNA]</scope>
    <source>
        <strain evidence="10">DSM 18603</strain>
    </source>
</reference>
<dbReference type="Gene3D" id="1.10.287.130">
    <property type="match status" value="1"/>
</dbReference>
<sequence length="621" mass="70307">MNKLSPKPIINGQTIATNEERFRALVTATADIVYSMSADWRVMRQLDGRGFLLDTHEPIANWITKYVHPDDYEKVKTTIREAIEAKKIFELEHRVLRADGTPGWTLSRAVPILDSNGKIVEWFGAASDITQRKSAEEALREAKEQSEQQKRLYETITSSTPDLIYVFDQDYRFTYANGALLSMWGKSWDDAIGKGLLDNGYEPWHAEMHHREIDQVKTTKQPIRGEVSFPHATLGRRIYDYIFTPVINEYGEVEAVAGTTRDITDIRNAEIAISESEARFRTMADSTDVMISVGNESGSIIYFNEAWARVTGRTTTQLLKDGWFDLIHAEDKEAVIKNFSTSLLEKKPWQWEFRIPDSQNKYRWLLSRGAPRFRSDGSFAGYISSTVDITEIKENEQRKNAFISMVSHELKTPLTSAISYIQVSQKKALTYDDTLTSGMLERAAKQLGKMTSMINGFLNLSRLESGKIYIDRQRFDISLLMREAEEESLASISSHHLVFEPATVSWVNADREKISQVINNLISNAVKYSPAGSTIRLSCTTANDMMQVSVADDGMGISQEDLPRLFERYYRAKGNATRHIAGFGIGLYLCCEIIKGHGGEIWAESEPGKGSKFSFTIPIVR</sequence>
<evidence type="ECO:0000259" key="9">
    <source>
        <dbReference type="PROSITE" id="PS50113"/>
    </source>
</evidence>
<dbReference type="CDD" id="cd00075">
    <property type="entry name" value="HATPase"/>
    <property type="match status" value="1"/>
</dbReference>
<dbReference type="Pfam" id="PF08448">
    <property type="entry name" value="PAS_4"/>
    <property type="match status" value="1"/>
</dbReference>
<accession>H1Y8F8</accession>
<dbReference type="eggNOG" id="COG4251">
    <property type="taxonomic scope" value="Bacteria"/>
</dbReference>
<feature type="domain" description="PAS" evidence="8">
    <location>
        <begin position="276"/>
        <end position="346"/>
    </location>
</feature>
<dbReference type="SMART" id="SM00091">
    <property type="entry name" value="PAS"/>
    <property type="match status" value="3"/>
</dbReference>
<evidence type="ECO:0000259" key="7">
    <source>
        <dbReference type="PROSITE" id="PS50109"/>
    </source>
</evidence>
<feature type="domain" description="PAC" evidence="9">
    <location>
        <begin position="89"/>
        <end position="141"/>
    </location>
</feature>
<dbReference type="InterPro" id="IPR035965">
    <property type="entry name" value="PAS-like_dom_sf"/>
</dbReference>
<keyword evidence="11" id="KW-1185">Reference proteome</keyword>
<dbReference type="GO" id="GO:0000155">
    <property type="term" value="F:phosphorelay sensor kinase activity"/>
    <property type="evidence" value="ECO:0007669"/>
    <property type="project" value="InterPro"/>
</dbReference>
<dbReference type="InterPro" id="IPR052162">
    <property type="entry name" value="Sensor_kinase/Photoreceptor"/>
</dbReference>
<dbReference type="HOGENOM" id="CLU_012730_0_0_10"/>
<dbReference type="SUPFAM" id="SSF47384">
    <property type="entry name" value="Homodimeric domain of signal transducing histidine kinase"/>
    <property type="match status" value="1"/>
</dbReference>
<evidence type="ECO:0000313" key="10">
    <source>
        <dbReference type="EMBL" id="EHQ25876.1"/>
    </source>
</evidence>
<keyword evidence="3" id="KW-0597">Phosphoprotein</keyword>
<feature type="coiled-coil region" evidence="6">
    <location>
        <begin position="125"/>
        <end position="155"/>
    </location>
</feature>
<name>H1Y8F8_9SPHI</name>
<dbReference type="InterPro" id="IPR004358">
    <property type="entry name" value="Sig_transdc_His_kin-like_C"/>
</dbReference>
<evidence type="ECO:0000256" key="4">
    <source>
        <dbReference type="ARBA" id="ARBA00022679"/>
    </source>
</evidence>
<dbReference type="PRINTS" id="PR00344">
    <property type="entry name" value="BCTRLSENSOR"/>
</dbReference>
<evidence type="ECO:0000256" key="3">
    <source>
        <dbReference type="ARBA" id="ARBA00022553"/>
    </source>
</evidence>
<dbReference type="InterPro" id="IPR036097">
    <property type="entry name" value="HisK_dim/P_sf"/>
</dbReference>
<evidence type="ECO:0000313" key="11">
    <source>
        <dbReference type="Proteomes" id="UP000002774"/>
    </source>
</evidence>
<feature type="domain" description="PAC" evidence="9">
    <location>
        <begin position="223"/>
        <end position="275"/>
    </location>
</feature>
<dbReference type="Pfam" id="PF02518">
    <property type="entry name" value="HATPase_c"/>
    <property type="match status" value="1"/>
</dbReference>
<dbReference type="STRING" id="714943.Mucpa_1721"/>
<dbReference type="CDD" id="cd00082">
    <property type="entry name" value="HisKA"/>
    <property type="match status" value="1"/>
</dbReference>
<dbReference type="InterPro" id="IPR013655">
    <property type="entry name" value="PAS_fold_3"/>
</dbReference>
<protein>
    <recommendedName>
        <fullName evidence="2">histidine kinase</fullName>
        <ecNumber evidence="2">2.7.13.3</ecNumber>
    </recommendedName>
</protein>
<dbReference type="PROSITE" id="PS50113">
    <property type="entry name" value="PAC"/>
    <property type="match status" value="3"/>
</dbReference>
<dbReference type="FunFam" id="3.30.565.10:FF:000006">
    <property type="entry name" value="Sensor histidine kinase WalK"/>
    <property type="match status" value="1"/>
</dbReference>
<dbReference type="SMART" id="SM00387">
    <property type="entry name" value="HATPase_c"/>
    <property type="match status" value="1"/>
</dbReference>
<dbReference type="SMART" id="SM00388">
    <property type="entry name" value="HisKA"/>
    <property type="match status" value="1"/>
</dbReference>